<reference evidence="1" key="1">
    <citation type="submission" date="2022-02" db="EMBL/GenBank/DDBJ databases">
        <title>Plant Genome Project.</title>
        <authorList>
            <person name="Zhang R.-G."/>
        </authorList>
    </citation>
    <scope>NUCLEOTIDE SEQUENCE</scope>
    <source>
        <strain evidence="1">AT1</strain>
    </source>
</reference>
<keyword evidence="2" id="KW-1185">Reference proteome</keyword>
<protein>
    <submittedName>
        <fullName evidence="1">Uncharacterized protein</fullName>
    </submittedName>
</protein>
<dbReference type="EMBL" id="CM046391">
    <property type="protein sequence ID" value="KAI8559547.1"/>
    <property type="molecule type" value="Genomic_DNA"/>
</dbReference>
<comment type="caution">
    <text evidence="1">The sequence shown here is derived from an EMBL/GenBank/DDBJ whole genome shotgun (WGS) entry which is preliminary data.</text>
</comment>
<gene>
    <name evidence="1" type="ORF">RHMOL_Rhmol04G0182700</name>
</gene>
<proteinExistence type="predicted"/>
<evidence type="ECO:0000313" key="1">
    <source>
        <dbReference type="EMBL" id="KAI8559547.1"/>
    </source>
</evidence>
<sequence length="84" mass="9799">MNLIVSVSREEKCSLIYSVNIPNKLLELYQGQSEKSKNFLHNIRAFNNFEFTSLKVNLDLKYTRNNKGIYTSFLSTRTSLPLHK</sequence>
<organism evidence="1 2">
    <name type="scientific">Rhododendron molle</name>
    <name type="common">Chinese azalea</name>
    <name type="synonym">Azalea mollis</name>
    <dbReference type="NCBI Taxonomy" id="49168"/>
    <lineage>
        <taxon>Eukaryota</taxon>
        <taxon>Viridiplantae</taxon>
        <taxon>Streptophyta</taxon>
        <taxon>Embryophyta</taxon>
        <taxon>Tracheophyta</taxon>
        <taxon>Spermatophyta</taxon>
        <taxon>Magnoliopsida</taxon>
        <taxon>eudicotyledons</taxon>
        <taxon>Gunneridae</taxon>
        <taxon>Pentapetalae</taxon>
        <taxon>asterids</taxon>
        <taxon>Ericales</taxon>
        <taxon>Ericaceae</taxon>
        <taxon>Ericoideae</taxon>
        <taxon>Rhodoreae</taxon>
        <taxon>Rhododendron</taxon>
    </lineage>
</organism>
<accession>A0ACC0P3J7</accession>
<evidence type="ECO:0000313" key="2">
    <source>
        <dbReference type="Proteomes" id="UP001062846"/>
    </source>
</evidence>
<dbReference type="Proteomes" id="UP001062846">
    <property type="component" value="Chromosome 4"/>
</dbReference>
<name>A0ACC0P3J7_RHOML</name>